<dbReference type="EMBL" id="LJVE01000015">
    <property type="protein sequence ID" value="KPL15402.1"/>
    <property type="molecule type" value="Genomic_DNA"/>
</dbReference>
<evidence type="ECO:0000313" key="1">
    <source>
        <dbReference type="EMBL" id="KPL15402.1"/>
    </source>
</evidence>
<dbReference type="PANTHER" id="PTHR10224">
    <property type="entry name" value="ES1 PROTEIN HOMOLOG, MITOCHONDRIAL"/>
    <property type="match status" value="1"/>
</dbReference>
<dbReference type="CDD" id="cd03133">
    <property type="entry name" value="GATase1_ES1"/>
    <property type="match status" value="1"/>
</dbReference>
<sequence length="224" mass="23639">MPQYPDKKVGVVLSGCGVYDGSEIHEAVITLLAIGKTKAQIICMAPDIAQLHVIDHLKGEESASESRNVLVESARIARGDIKDIKDITAEDIDVLIFPGGFGAAKNLCDFAVKGKDCTVNLEVERLIKEMHAAKKPMGFVCIAPVIAAKVLGEHAPTLTIGSDEATAAAIEAMGGKHVIRAVNEIAICEVNNVVSTPAYMLGPGIGDVAFGIELLVLKVLELSK</sequence>
<dbReference type="InterPro" id="IPR026041">
    <property type="entry name" value="ElbB"/>
</dbReference>
<dbReference type="InterPro" id="IPR029062">
    <property type="entry name" value="Class_I_gatase-like"/>
</dbReference>
<dbReference type="Proteomes" id="UP000050975">
    <property type="component" value="Unassembled WGS sequence"/>
</dbReference>
<accession>A0A0S8K1E0</accession>
<dbReference type="Gene3D" id="3.40.50.880">
    <property type="match status" value="1"/>
</dbReference>
<dbReference type="SUPFAM" id="SSF52317">
    <property type="entry name" value="Class I glutamine amidotransferase-like"/>
    <property type="match status" value="1"/>
</dbReference>
<reference evidence="1 2" key="1">
    <citation type="journal article" date="2015" name="Microbiome">
        <title>Genomic resolution of linkages in carbon, nitrogen, and sulfur cycling among widespread estuary sediment bacteria.</title>
        <authorList>
            <person name="Baker B.J."/>
            <person name="Lazar C.S."/>
            <person name="Teske A.P."/>
            <person name="Dick G.J."/>
        </authorList>
    </citation>
    <scope>NUCLEOTIDE SEQUENCE [LARGE SCALE GENOMIC DNA]</scope>
    <source>
        <strain evidence="1">SM1_77</strain>
    </source>
</reference>
<protein>
    <recommendedName>
        <fullName evidence="3">DJ-1/PfpI domain-containing protein</fullName>
    </recommendedName>
</protein>
<dbReference type="AlphaFoldDB" id="A0A0S8K1E0"/>
<dbReference type="PATRIC" id="fig|1703778.3.peg.1277"/>
<dbReference type="PANTHER" id="PTHR10224:SF12">
    <property type="entry name" value="GLYOXALASE ELBB"/>
    <property type="match status" value="1"/>
</dbReference>
<dbReference type="PIRSF" id="PIRSF006320">
    <property type="entry name" value="Elb2"/>
    <property type="match status" value="1"/>
</dbReference>
<dbReference type="NCBIfam" id="NF008747">
    <property type="entry name" value="PRK11780.1"/>
    <property type="match status" value="1"/>
</dbReference>
<organism evidence="1 2">
    <name type="scientific">candidate division WOR_3 bacterium SM1_77</name>
    <dbReference type="NCBI Taxonomy" id="1703778"/>
    <lineage>
        <taxon>Bacteria</taxon>
        <taxon>Bacteria division WOR-3</taxon>
    </lineage>
</organism>
<comment type="caution">
    <text evidence="1">The sequence shown here is derived from an EMBL/GenBank/DDBJ whole genome shotgun (WGS) entry which is preliminary data.</text>
</comment>
<evidence type="ECO:0008006" key="3">
    <source>
        <dbReference type="Google" id="ProtNLM"/>
    </source>
</evidence>
<gene>
    <name evidence="1" type="ORF">AMJ74_01575</name>
</gene>
<evidence type="ECO:0000313" key="2">
    <source>
        <dbReference type="Proteomes" id="UP000050975"/>
    </source>
</evidence>
<proteinExistence type="predicted"/>
<name>A0A0S8K1E0_UNCW3</name>